<protein>
    <recommendedName>
        <fullName evidence="1">non-specific serine/threonine protein kinase</fullName>
        <ecNumber evidence="1">2.7.11.1</ecNumber>
    </recommendedName>
</protein>
<dbReference type="InterPro" id="IPR017441">
    <property type="entry name" value="Protein_kinase_ATP_BS"/>
</dbReference>
<dbReference type="PROSITE" id="PS00107">
    <property type="entry name" value="PROTEIN_KINASE_ATP"/>
    <property type="match status" value="1"/>
</dbReference>
<evidence type="ECO:0000256" key="5">
    <source>
        <dbReference type="ARBA" id="ARBA00022777"/>
    </source>
</evidence>
<evidence type="ECO:0000313" key="10">
    <source>
        <dbReference type="EMBL" id="MCI33670.1"/>
    </source>
</evidence>
<dbReference type="GO" id="GO:0005524">
    <property type="term" value="F:ATP binding"/>
    <property type="evidence" value="ECO:0007669"/>
    <property type="project" value="UniProtKB-UniRule"/>
</dbReference>
<sequence>MDSYLLCRTSSKKEINVAEESHPENLFAIWNFDGKMVYENIIEATDEFDNKHLIGVGGHGSVYNAELPTGQVVAVKKLHSLQNGEMSNLKAFA</sequence>
<evidence type="ECO:0000256" key="7">
    <source>
        <dbReference type="ARBA" id="ARBA00047899"/>
    </source>
</evidence>
<evidence type="ECO:0000256" key="2">
    <source>
        <dbReference type="ARBA" id="ARBA00022527"/>
    </source>
</evidence>
<comment type="catalytic activity">
    <reaction evidence="7">
        <text>L-threonyl-[protein] + ATP = O-phospho-L-threonyl-[protein] + ADP + H(+)</text>
        <dbReference type="Rhea" id="RHEA:46608"/>
        <dbReference type="Rhea" id="RHEA-COMP:11060"/>
        <dbReference type="Rhea" id="RHEA-COMP:11605"/>
        <dbReference type="ChEBI" id="CHEBI:15378"/>
        <dbReference type="ChEBI" id="CHEBI:30013"/>
        <dbReference type="ChEBI" id="CHEBI:30616"/>
        <dbReference type="ChEBI" id="CHEBI:61977"/>
        <dbReference type="ChEBI" id="CHEBI:456216"/>
        <dbReference type="EC" id="2.7.11.1"/>
    </reaction>
</comment>
<keyword evidence="10" id="KW-0675">Receptor</keyword>
<feature type="non-terminal residue" evidence="10">
    <location>
        <position position="93"/>
    </location>
</feature>
<proteinExistence type="predicted"/>
<keyword evidence="4 9" id="KW-0547">Nucleotide-binding</keyword>
<keyword evidence="2" id="KW-0723">Serine/threonine-protein kinase</keyword>
<comment type="catalytic activity">
    <reaction evidence="8">
        <text>L-seryl-[protein] + ATP = O-phospho-L-seryl-[protein] + ADP + H(+)</text>
        <dbReference type="Rhea" id="RHEA:17989"/>
        <dbReference type="Rhea" id="RHEA-COMP:9863"/>
        <dbReference type="Rhea" id="RHEA-COMP:11604"/>
        <dbReference type="ChEBI" id="CHEBI:15378"/>
        <dbReference type="ChEBI" id="CHEBI:29999"/>
        <dbReference type="ChEBI" id="CHEBI:30616"/>
        <dbReference type="ChEBI" id="CHEBI:83421"/>
        <dbReference type="ChEBI" id="CHEBI:456216"/>
        <dbReference type="EC" id="2.7.11.1"/>
    </reaction>
</comment>
<keyword evidence="6 9" id="KW-0067">ATP-binding</keyword>
<evidence type="ECO:0000256" key="9">
    <source>
        <dbReference type="PROSITE-ProRule" id="PRU10141"/>
    </source>
</evidence>
<dbReference type="GO" id="GO:0004674">
    <property type="term" value="F:protein serine/threonine kinase activity"/>
    <property type="evidence" value="ECO:0007669"/>
    <property type="project" value="UniProtKB-KW"/>
</dbReference>
<dbReference type="Gene3D" id="3.30.200.20">
    <property type="entry name" value="Phosphorylase Kinase, domain 1"/>
    <property type="match status" value="1"/>
</dbReference>
<accession>A0A392RD12</accession>
<evidence type="ECO:0000313" key="11">
    <source>
        <dbReference type="Proteomes" id="UP000265520"/>
    </source>
</evidence>
<dbReference type="SUPFAM" id="SSF56112">
    <property type="entry name" value="Protein kinase-like (PK-like)"/>
    <property type="match status" value="1"/>
</dbReference>
<dbReference type="AlphaFoldDB" id="A0A392RD12"/>
<evidence type="ECO:0000256" key="8">
    <source>
        <dbReference type="ARBA" id="ARBA00048679"/>
    </source>
</evidence>
<dbReference type="InterPro" id="IPR051420">
    <property type="entry name" value="Ser_Thr_Kinases_DiverseReg"/>
</dbReference>
<name>A0A392RD12_9FABA</name>
<dbReference type="EC" id="2.7.11.1" evidence="1"/>
<dbReference type="PANTHER" id="PTHR48005">
    <property type="entry name" value="LEUCINE RICH REPEAT KINASE 2"/>
    <property type="match status" value="1"/>
</dbReference>
<evidence type="ECO:0000256" key="1">
    <source>
        <dbReference type="ARBA" id="ARBA00012513"/>
    </source>
</evidence>
<feature type="binding site" evidence="9">
    <location>
        <position position="77"/>
    </location>
    <ligand>
        <name>ATP</name>
        <dbReference type="ChEBI" id="CHEBI:30616"/>
    </ligand>
</feature>
<organism evidence="10 11">
    <name type="scientific">Trifolium medium</name>
    <dbReference type="NCBI Taxonomy" id="97028"/>
    <lineage>
        <taxon>Eukaryota</taxon>
        <taxon>Viridiplantae</taxon>
        <taxon>Streptophyta</taxon>
        <taxon>Embryophyta</taxon>
        <taxon>Tracheophyta</taxon>
        <taxon>Spermatophyta</taxon>
        <taxon>Magnoliopsida</taxon>
        <taxon>eudicotyledons</taxon>
        <taxon>Gunneridae</taxon>
        <taxon>Pentapetalae</taxon>
        <taxon>rosids</taxon>
        <taxon>fabids</taxon>
        <taxon>Fabales</taxon>
        <taxon>Fabaceae</taxon>
        <taxon>Papilionoideae</taxon>
        <taxon>50 kb inversion clade</taxon>
        <taxon>NPAAA clade</taxon>
        <taxon>Hologalegina</taxon>
        <taxon>IRL clade</taxon>
        <taxon>Trifolieae</taxon>
        <taxon>Trifolium</taxon>
    </lineage>
</organism>
<dbReference type="EMBL" id="LXQA010206429">
    <property type="protein sequence ID" value="MCI33670.1"/>
    <property type="molecule type" value="Genomic_DNA"/>
</dbReference>
<evidence type="ECO:0000256" key="4">
    <source>
        <dbReference type="ARBA" id="ARBA00022741"/>
    </source>
</evidence>
<comment type="caution">
    <text evidence="10">The sequence shown here is derived from an EMBL/GenBank/DDBJ whole genome shotgun (WGS) entry which is preliminary data.</text>
</comment>
<evidence type="ECO:0000256" key="3">
    <source>
        <dbReference type="ARBA" id="ARBA00022679"/>
    </source>
</evidence>
<keyword evidence="5 10" id="KW-0418">Kinase</keyword>
<keyword evidence="3" id="KW-0808">Transferase</keyword>
<dbReference type="InterPro" id="IPR011009">
    <property type="entry name" value="Kinase-like_dom_sf"/>
</dbReference>
<reference evidence="10 11" key="1">
    <citation type="journal article" date="2018" name="Front. Plant Sci.">
        <title>Red Clover (Trifolium pratense) and Zigzag Clover (T. medium) - A Picture of Genomic Similarities and Differences.</title>
        <authorList>
            <person name="Dluhosova J."/>
            <person name="Istvanek J."/>
            <person name="Nedelnik J."/>
            <person name="Repkova J."/>
        </authorList>
    </citation>
    <scope>NUCLEOTIDE SEQUENCE [LARGE SCALE GENOMIC DNA]</scope>
    <source>
        <strain evidence="11">cv. 10/8</strain>
        <tissue evidence="10">Leaf</tissue>
    </source>
</reference>
<dbReference type="Proteomes" id="UP000265520">
    <property type="component" value="Unassembled WGS sequence"/>
</dbReference>
<dbReference type="PANTHER" id="PTHR48005:SF70">
    <property type="entry name" value="MDIS1-INTERACTING RECEPTOR LIKE KINASE 2-LIKE"/>
    <property type="match status" value="1"/>
</dbReference>
<evidence type="ECO:0000256" key="6">
    <source>
        <dbReference type="ARBA" id="ARBA00022840"/>
    </source>
</evidence>
<keyword evidence="11" id="KW-1185">Reference proteome</keyword>